<dbReference type="GO" id="GO:0016020">
    <property type="term" value="C:membrane"/>
    <property type="evidence" value="ECO:0007669"/>
    <property type="project" value="UniProtKB-SubCell"/>
</dbReference>
<evidence type="ECO:0000256" key="1">
    <source>
        <dbReference type="ARBA" id="ARBA00004370"/>
    </source>
</evidence>
<evidence type="ECO:0000256" key="6">
    <source>
        <dbReference type="SAM" id="Phobius"/>
    </source>
</evidence>
<evidence type="ECO:0000256" key="5">
    <source>
        <dbReference type="ARBA" id="ARBA00023136"/>
    </source>
</evidence>
<dbReference type="InterPro" id="IPR031468">
    <property type="entry name" value="SMP_LBD"/>
</dbReference>
<dbReference type="PROSITE" id="PS51847">
    <property type="entry name" value="SMP"/>
    <property type="match status" value="1"/>
</dbReference>
<name>A0AAV7Z0J3_9EUKA</name>
<dbReference type="AlphaFoldDB" id="A0AAV7Z0J3"/>
<keyword evidence="5 6" id="KW-0472">Membrane</keyword>
<evidence type="ECO:0000313" key="9">
    <source>
        <dbReference type="Proteomes" id="UP001146793"/>
    </source>
</evidence>
<keyword evidence="6" id="KW-0812">Transmembrane</keyword>
<evidence type="ECO:0000256" key="4">
    <source>
        <dbReference type="ARBA" id="ARBA00023121"/>
    </source>
</evidence>
<feature type="transmembrane region" description="Helical" evidence="6">
    <location>
        <begin position="6"/>
        <end position="29"/>
    </location>
</feature>
<proteinExistence type="predicted"/>
<evidence type="ECO:0000313" key="8">
    <source>
        <dbReference type="EMBL" id="KAJ3433179.1"/>
    </source>
</evidence>
<gene>
    <name evidence="8" type="ORF">M0812_22131</name>
</gene>
<evidence type="ECO:0000259" key="7">
    <source>
        <dbReference type="PROSITE" id="PS51847"/>
    </source>
</evidence>
<dbReference type="Proteomes" id="UP001146793">
    <property type="component" value="Unassembled WGS sequence"/>
</dbReference>
<dbReference type="EMBL" id="JANTQA010000047">
    <property type="protein sequence ID" value="KAJ3433179.1"/>
    <property type="molecule type" value="Genomic_DNA"/>
</dbReference>
<keyword evidence="6" id="KW-1133">Transmembrane helix</keyword>
<sequence>MIISYFVGVISGVIFCVLTSSALLLFTYLKIHQYFKARKLYHETVLAHLQTTRLSKFGKTLSTFPYNQLNPNTNESCNWLNYLIKRIFKEMLGRINQTKLQKLLNKGLKIVKLPFFVPFVKVKSFQISHDLPEIKEIQVYKNKKGSLALEIFFRVGNNPNKPEETKNNKTPNAQNKSFLRLEISTGLSLTAPNFPTINFPISCFVGIEYIIGGARIVIPNEPNAKCAFSLDRSSEYCFKLIPRFGRWSGLFKIPLVNQFAQNCISFAFSEFLMEPNQQEFLLPISEQLSQSLSLMHSRLRLLKNNNELKISNN</sequence>
<dbReference type="GO" id="GO:0006869">
    <property type="term" value="P:lipid transport"/>
    <property type="evidence" value="ECO:0007669"/>
    <property type="project" value="UniProtKB-KW"/>
</dbReference>
<comment type="subcellular location">
    <subcellularLocation>
        <location evidence="1">Membrane</location>
    </subcellularLocation>
</comment>
<dbReference type="GO" id="GO:0008289">
    <property type="term" value="F:lipid binding"/>
    <property type="evidence" value="ECO:0007669"/>
    <property type="project" value="UniProtKB-KW"/>
</dbReference>
<evidence type="ECO:0000256" key="2">
    <source>
        <dbReference type="ARBA" id="ARBA00022448"/>
    </source>
</evidence>
<comment type="caution">
    <text evidence="8">The sequence shown here is derived from an EMBL/GenBank/DDBJ whole genome shotgun (WGS) entry which is preliminary data.</text>
</comment>
<organism evidence="8 9">
    <name type="scientific">Anaeramoeba flamelloides</name>
    <dbReference type="NCBI Taxonomy" id="1746091"/>
    <lineage>
        <taxon>Eukaryota</taxon>
        <taxon>Metamonada</taxon>
        <taxon>Anaeramoebidae</taxon>
        <taxon>Anaeramoeba</taxon>
    </lineage>
</organism>
<evidence type="ECO:0000256" key="3">
    <source>
        <dbReference type="ARBA" id="ARBA00023055"/>
    </source>
</evidence>
<feature type="domain" description="SMP-LTD" evidence="7">
    <location>
        <begin position="73"/>
        <end position="283"/>
    </location>
</feature>
<accession>A0AAV7Z0J3</accession>
<reference evidence="8" key="1">
    <citation type="submission" date="2022-08" db="EMBL/GenBank/DDBJ databases">
        <title>Novel sulphate-reducing endosymbionts in the free-living metamonad Anaeramoeba.</title>
        <authorList>
            <person name="Jerlstrom-Hultqvist J."/>
            <person name="Cepicka I."/>
            <person name="Gallot-Lavallee L."/>
            <person name="Salas-Leiva D."/>
            <person name="Curtis B.A."/>
            <person name="Zahonova K."/>
            <person name="Pipaliya S."/>
            <person name="Dacks J."/>
            <person name="Roger A.J."/>
        </authorList>
    </citation>
    <scope>NUCLEOTIDE SEQUENCE</scope>
    <source>
        <strain evidence="8">Busselton2</strain>
    </source>
</reference>
<protein>
    <submittedName>
        <fullName evidence="8">Tex2 protein-related</fullName>
    </submittedName>
</protein>
<keyword evidence="4" id="KW-0446">Lipid-binding</keyword>
<keyword evidence="3" id="KW-0445">Lipid transport</keyword>
<keyword evidence="2" id="KW-0813">Transport</keyword>